<dbReference type="Pfam" id="PF03460">
    <property type="entry name" value="NIR_SIR_ferr"/>
    <property type="match status" value="2"/>
</dbReference>
<feature type="domain" description="Nitrite/Sulfite reductase ferredoxin-like" evidence="8">
    <location>
        <begin position="81"/>
        <end position="131"/>
    </location>
</feature>
<dbReference type="PANTHER" id="PTHR32439:SF9">
    <property type="entry name" value="BLR3264 PROTEIN"/>
    <property type="match status" value="1"/>
</dbReference>
<dbReference type="InterPro" id="IPR051329">
    <property type="entry name" value="NIR_SIR_4Fe-4S"/>
</dbReference>
<evidence type="ECO:0000313" key="9">
    <source>
        <dbReference type="EMBL" id="GAA4232844.1"/>
    </source>
</evidence>
<evidence type="ECO:0000256" key="6">
    <source>
        <dbReference type="ARBA" id="ARBA00023014"/>
    </source>
</evidence>
<keyword evidence="1" id="KW-0004">4Fe-4S</keyword>
<dbReference type="Gene3D" id="3.90.480.10">
    <property type="entry name" value="Sulfite Reductase Hemoprotein,Domain 2"/>
    <property type="match status" value="2"/>
</dbReference>
<name>A0ABP8C3F4_9ACTN</name>
<protein>
    <submittedName>
        <fullName evidence="9">Precorrin-3B synthase</fullName>
    </submittedName>
</protein>
<dbReference type="Gene3D" id="3.30.413.10">
    <property type="entry name" value="Sulfite Reductase Hemoprotein, domain 1"/>
    <property type="match status" value="1"/>
</dbReference>
<evidence type="ECO:0000256" key="1">
    <source>
        <dbReference type="ARBA" id="ARBA00022485"/>
    </source>
</evidence>
<evidence type="ECO:0000256" key="2">
    <source>
        <dbReference type="ARBA" id="ARBA00022617"/>
    </source>
</evidence>
<reference evidence="10" key="1">
    <citation type="journal article" date="2019" name="Int. J. Syst. Evol. Microbiol.">
        <title>The Global Catalogue of Microorganisms (GCM) 10K type strain sequencing project: providing services to taxonomists for standard genome sequencing and annotation.</title>
        <authorList>
            <consortium name="The Broad Institute Genomics Platform"/>
            <consortium name="The Broad Institute Genome Sequencing Center for Infectious Disease"/>
            <person name="Wu L."/>
            <person name="Ma J."/>
        </authorList>
    </citation>
    <scope>NUCLEOTIDE SEQUENCE [LARGE SCALE GENOMIC DNA]</scope>
    <source>
        <strain evidence="10">JCM 17440</strain>
    </source>
</reference>
<dbReference type="PANTHER" id="PTHR32439">
    <property type="entry name" value="FERREDOXIN--NITRITE REDUCTASE, CHLOROPLASTIC"/>
    <property type="match status" value="1"/>
</dbReference>
<organism evidence="9 10">
    <name type="scientific">Actinomadura meridiana</name>
    <dbReference type="NCBI Taxonomy" id="559626"/>
    <lineage>
        <taxon>Bacteria</taxon>
        <taxon>Bacillati</taxon>
        <taxon>Actinomycetota</taxon>
        <taxon>Actinomycetes</taxon>
        <taxon>Streptosporangiales</taxon>
        <taxon>Thermomonosporaceae</taxon>
        <taxon>Actinomadura</taxon>
    </lineage>
</organism>
<dbReference type="Proteomes" id="UP001501710">
    <property type="component" value="Unassembled WGS sequence"/>
</dbReference>
<evidence type="ECO:0000256" key="3">
    <source>
        <dbReference type="ARBA" id="ARBA00022723"/>
    </source>
</evidence>
<evidence type="ECO:0000256" key="4">
    <source>
        <dbReference type="ARBA" id="ARBA00023002"/>
    </source>
</evidence>
<evidence type="ECO:0000259" key="8">
    <source>
        <dbReference type="Pfam" id="PF03460"/>
    </source>
</evidence>
<accession>A0ABP8C3F4</accession>
<proteinExistence type="predicted"/>
<keyword evidence="5" id="KW-0408">Iron</keyword>
<gene>
    <name evidence="9" type="primary">cobG</name>
    <name evidence="9" type="ORF">GCM10022254_33870</name>
</gene>
<evidence type="ECO:0000313" key="10">
    <source>
        <dbReference type="Proteomes" id="UP001501710"/>
    </source>
</evidence>
<keyword evidence="2" id="KW-0349">Heme</keyword>
<comment type="caution">
    <text evidence="9">The sequence shown here is derived from an EMBL/GenBank/DDBJ whole genome shotgun (WGS) entry which is preliminary data.</text>
</comment>
<keyword evidence="10" id="KW-1185">Reference proteome</keyword>
<feature type="domain" description="Nitrite/Sulfite reductase ferredoxin-like" evidence="8">
    <location>
        <begin position="288"/>
        <end position="348"/>
    </location>
</feature>
<sequence length="422" mass="42959">MLAPAFPSTRDSGLKRGSLPGHSGGTVPDFHRLPPIAIVWAEAYDSGDRVETVTNVRAGRSGPDACPGALRTHDAADGPLARVRTPGGAVTSAQLAVLGAAARELGLDVIELTSRGNMQVRGVRATERLAVLLANAGLLPSASHERVRNIVASPLGGRGPRGTLATDPLVAALDRRLCANPRLAGLPGRFLFAFDDGTGDIAALDADVAYGPAGFRLGGTPVDLAGGEDPVGTMLAAAGAFLDVRGDAWRLAEVPNGASVVAARLGRTVAGEGPVRAEGASPFAGVIEQRDGLVSLEVVPPLGRLSGAQAEVLAEVAGEVRVTPWRSVVLRDLAPGEVRATAERLAAAGFATDAASPWVGVTACTGSPGCARSRGDVQGEARGWVGGLDGAPETPVHWVGCERCCGTPRGPVVLKMVGGAER</sequence>
<feature type="region of interest" description="Disordered" evidence="7">
    <location>
        <begin position="1"/>
        <end position="27"/>
    </location>
</feature>
<dbReference type="SUPFAM" id="SSF56014">
    <property type="entry name" value="Nitrite and sulphite reductase 4Fe-4S domain-like"/>
    <property type="match status" value="1"/>
</dbReference>
<dbReference type="InterPro" id="IPR045854">
    <property type="entry name" value="NO2/SO3_Rdtase_4Fe4S_sf"/>
</dbReference>
<keyword evidence="6" id="KW-0411">Iron-sulfur</keyword>
<dbReference type="InterPro" id="IPR036136">
    <property type="entry name" value="Nit/Sulf_reduc_fer-like_dom_sf"/>
</dbReference>
<dbReference type="InterPro" id="IPR005117">
    <property type="entry name" value="NiRdtase/SiRdtase_haem-b_fer"/>
</dbReference>
<keyword evidence="3" id="KW-0479">Metal-binding</keyword>
<keyword evidence="4" id="KW-0560">Oxidoreductase</keyword>
<dbReference type="SUPFAM" id="SSF55124">
    <property type="entry name" value="Nitrite/Sulfite reductase N-terminal domain-like"/>
    <property type="match status" value="2"/>
</dbReference>
<evidence type="ECO:0000256" key="5">
    <source>
        <dbReference type="ARBA" id="ARBA00023004"/>
    </source>
</evidence>
<dbReference type="EMBL" id="BAABAS010000006">
    <property type="protein sequence ID" value="GAA4232844.1"/>
    <property type="molecule type" value="Genomic_DNA"/>
</dbReference>
<evidence type="ECO:0000256" key="7">
    <source>
        <dbReference type="SAM" id="MobiDB-lite"/>
    </source>
</evidence>